<name>A0AAV2G1A3_9ROSI</name>
<dbReference type="Gene3D" id="2.60.40.2310">
    <property type="match status" value="1"/>
</dbReference>
<dbReference type="Gene3D" id="3.50.30.30">
    <property type="match status" value="1"/>
</dbReference>
<dbReference type="Pfam" id="PF05922">
    <property type="entry name" value="Inhibitor_I9"/>
    <property type="match status" value="1"/>
</dbReference>
<dbReference type="InterPro" id="IPR023827">
    <property type="entry name" value="Peptidase_S8_Asp-AS"/>
</dbReference>
<dbReference type="SUPFAM" id="SSF52743">
    <property type="entry name" value="Subtilisin-like"/>
    <property type="match status" value="1"/>
</dbReference>
<gene>
    <name evidence="16" type="ORF">LTRI10_LOCUS43866</name>
</gene>
<dbReference type="EMBL" id="OZ034820">
    <property type="protein sequence ID" value="CAL1403972.1"/>
    <property type="molecule type" value="Genomic_DNA"/>
</dbReference>
<dbReference type="InterPro" id="IPR023828">
    <property type="entry name" value="Peptidase_S8_Ser-AS"/>
</dbReference>
<evidence type="ECO:0000256" key="11">
    <source>
        <dbReference type="RuleBase" id="RU003355"/>
    </source>
</evidence>
<evidence type="ECO:0000256" key="9">
    <source>
        <dbReference type="PIRSR" id="PIRSR615500-1"/>
    </source>
</evidence>
<dbReference type="InterPro" id="IPR036852">
    <property type="entry name" value="Peptidase_S8/S53_dom_sf"/>
</dbReference>
<evidence type="ECO:0000256" key="1">
    <source>
        <dbReference type="ARBA" id="ARBA00004613"/>
    </source>
</evidence>
<feature type="chain" id="PRO_5043673945" evidence="12">
    <location>
        <begin position="17"/>
        <end position="759"/>
    </location>
</feature>
<dbReference type="GO" id="GO:0004252">
    <property type="term" value="F:serine-type endopeptidase activity"/>
    <property type="evidence" value="ECO:0007669"/>
    <property type="project" value="UniProtKB-UniRule"/>
</dbReference>
<feature type="signal peptide" evidence="12">
    <location>
        <begin position="1"/>
        <end position="16"/>
    </location>
</feature>
<comment type="similarity">
    <text evidence="2 10 11">Belongs to the peptidase S8 family.</text>
</comment>
<dbReference type="Proteomes" id="UP001497516">
    <property type="component" value="Chromosome 7"/>
</dbReference>
<evidence type="ECO:0000256" key="5">
    <source>
        <dbReference type="ARBA" id="ARBA00022729"/>
    </source>
</evidence>
<dbReference type="PRINTS" id="PR00723">
    <property type="entry name" value="SUBTILISIN"/>
</dbReference>
<keyword evidence="5 12" id="KW-0732">Signal</keyword>
<dbReference type="Gene3D" id="3.30.70.80">
    <property type="entry name" value="Peptidase S8 propeptide/proteinase inhibitor I9"/>
    <property type="match status" value="1"/>
</dbReference>
<comment type="subcellular location">
    <subcellularLocation>
        <location evidence="1">Secreted</location>
    </subcellularLocation>
</comment>
<feature type="domain" description="Subtilisin-like protease fibronectin type-III" evidence="15">
    <location>
        <begin position="649"/>
        <end position="753"/>
    </location>
</feature>
<keyword evidence="6 10" id="KW-0378">Hydrolase</keyword>
<protein>
    <submittedName>
        <fullName evidence="16">Uncharacterized protein</fullName>
    </submittedName>
</protein>
<dbReference type="Pfam" id="PF00082">
    <property type="entry name" value="Peptidase_S8"/>
    <property type="match status" value="1"/>
</dbReference>
<dbReference type="InterPro" id="IPR041469">
    <property type="entry name" value="Subtilisin-like_FN3"/>
</dbReference>
<dbReference type="InterPro" id="IPR045051">
    <property type="entry name" value="SBT"/>
</dbReference>
<evidence type="ECO:0000256" key="2">
    <source>
        <dbReference type="ARBA" id="ARBA00011073"/>
    </source>
</evidence>
<evidence type="ECO:0000256" key="10">
    <source>
        <dbReference type="PROSITE-ProRule" id="PRU01240"/>
    </source>
</evidence>
<keyword evidence="17" id="KW-1185">Reference proteome</keyword>
<evidence type="ECO:0000256" key="4">
    <source>
        <dbReference type="ARBA" id="ARBA00022670"/>
    </source>
</evidence>
<feature type="domain" description="Peptidase S8/S53" evidence="13">
    <location>
        <begin position="141"/>
        <end position="589"/>
    </location>
</feature>
<dbReference type="PROSITE" id="PS51892">
    <property type="entry name" value="SUBTILASE"/>
    <property type="match status" value="1"/>
</dbReference>
<reference evidence="16 17" key="1">
    <citation type="submission" date="2024-04" db="EMBL/GenBank/DDBJ databases">
        <authorList>
            <person name="Fracassetti M."/>
        </authorList>
    </citation>
    <scope>NUCLEOTIDE SEQUENCE [LARGE SCALE GENOMIC DNA]</scope>
</reference>
<dbReference type="GO" id="GO:0005576">
    <property type="term" value="C:extracellular region"/>
    <property type="evidence" value="ECO:0007669"/>
    <property type="project" value="UniProtKB-SubCell"/>
</dbReference>
<proteinExistence type="inferred from homology"/>
<dbReference type="AlphaFoldDB" id="A0AAV2G1A3"/>
<evidence type="ECO:0000313" key="16">
    <source>
        <dbReference type="EMBL" id="CAL1403972.1"/>
    </source>
</evidence>
<dbReference type="Gene3D" id="3.40.50.200">
    <property type="entry name" value="Peptidase S8/S53 domain"/>
    <property type="match status" value="1"/>
</dbReference>
<dbReference type="InterPro" id="IPR034197">
    <property type="entry name" value="Peptidases_S8_3"/>
</dbReference>
<dbReference type="InterPro" id="IPR037045">
    <property type="entry name" value="S8pro/Inhibitor_I9_sf"/>
</dbReference>
<evidence type="ECO:0000256" key="6">
    <source>
        <dbReference type="ARBA" id="ARBA00022801"/>
    </source>
</evidence>
<evidence type="ECO:0000259" key="15">
    <source>
        <dbReference type="Pfam" id="PF17766"/>
    </source>
</evidence>
<evidence type="ECO:0000256" key="3">
    <source>
        <dbReference type="ARBA" id="ARBA00022525"/>
    </source>
</evidence>
<keyword evidence="4 10" id="KW-0645">Protease</keyword>
<dbReference type="CDD" id="cd04852">
    <property type="entry name" value="Peptidases_S8_3"/>
    <property type="match status" value="1"/>
</dbReference>
<dbReference type="InterPro" id="IPR010259">
    <property type="entry name" value="S8pro/Inhibitor_I9"/>
</dbReference>
<evidence type="ECO:0000256" key="12">
    <source>
        <dbReference type="SAM" id="SignalP"/>
    </source>
</evidence>
<feature type="domain" description="Inhibitor I9" evidence="14">
    <location>
        <begin position="37"/>
        <end position="119"/>
    </location>
</feature>
<sequence length="759" mass="81212">MMNINLLLVIIATTAALLLGTTGSNAISRHDDQRKNHIVYMGSLSPENSFNHLMAANNRHHNLLSSVLGDEELARSVRVSSFGRSFDGFSARLLPEEAERLKAHPNVVSVFPNQIRELHTTRSWDLIGVTQSVRRNLKFERDVIVGVLDTGINVDAPSFNDKGLGPPPAKWKGICQEGANFNRCNNKVIGARAYAFDNDHGEPASSPCDLEGHGSHTASTVAGSLVQGASLYGLMKGTARGGVPSARIAMYKVCGKYCTDLNILHGFDDAIADGVDIISLSAGGGPFAGYFTDAISIGSFHAMRKGVLTSVAAGNSGPDPNTVSNVAPWLMTVGASGTDRQLVTPITIGRDGFKTLGNSINTVSSGKKFLPLVSGRTAQNSSSNDAKTFPGACIDGSTSKEMVKGKVVLCNGAIEGDSVLKRDGALGMLMADYKGELDAAYAFVLPTAMITPERYLAIERYINSTKNPQVLIHKSRSIHVDSPFVASFSSRGPDRYSKTILKPDLVAPGVNILGAYTNLASLTSSPLDNRFSNFNIMSGTSMACPHATAAAAYIKSFHPDWSPAAVKSALMTTASPIKVPEKQAEYAYGSGQIDPTRAVDPGLVYDLTEDDYVRFLCNMGYNRVMMKPIVGRDVACPLTKAKVWSSDALNYPSMNLQLPIPGTGGPVAAVFWRTVTNVGAANATYKAEVGGDVAGWSIKVVPETLVFWEVNERKSFRVMVRGPPVNIDDGVLSASVEWRDTEGRWSVRSPIVISADLLT</sequence>
<keyword evidence="7 10" id="KW-0720">Serine protease</keyword>
<evidence type="ECO:0000259" key="13">
    <source>
        <dbReference type="Pfam" id="PF00082"/>
    </source>
</evidence>
<dbReference type="Pfam" id="PF17766">
    <property type="entry name" value="fn3_6"/>
    <property type="match status" value="1"/>
</dbReference>
<keyword evidence="3" id="KW-0964">Secreted</keyword>
<accession>A0AAV2G1A3</accession>
<feature type="active site" description="Charge relay system" evidence="9 10">
    <location>
        <position position="541"/>
    </location>
</feature>
<dbReference type="InterPro" id="IPR015500">
    <property type="entry name" value="Peptidase_S8_subtilisin-rel"/>
</dbReference>
<dbReference type="CDD" id="cd02120">
    <property type="entry name" value="PA_subtilisin_like"/>
    <property type="match status" value="1"/>
</dbReference>
<organism evidence="16 17">
    <name type="scientific">Linum trigynum</name>
    <dbReference type="NCBI Taxonomy" id="586398"/>
    <lineage>
        <taxon>Eukaryota</taxon>
        <taxon>Viridiplantae</taxon>
        <taxon>Streptophyta</taxon>
        <taxon>Embryophyta</taxon>
        <taxon>Tracheophyta</taxon>
        <taxon>Spermatophyta</taxon>
        <taxon>Magnoliopsida</taxon>
        <taxon>eudicotyledons</taxon>
        <taxon>Gunneridae</taxon>
        <taxon>Pentapetalae</taxon>
        <taxon>rosids</taxon>
        <taxon>fabids</taxon>
        <taxon>Malpighiales</taxon>
        <taxon>Linaceae</taxon>
        <taxon>Linum</taxon>
    </lineage>
</organism>
<dbReference type="GO" id="GO:0006508">
    <property type="term" value="P:proteolysis"/>
    <property type="evidence" value="ECO:0007669"/>
    <property type="project" value="UniProtKB-KW"/>
</dbReference>
<feature type="active site" description="Charge relay system" evidence="9 10">
    <location>
        <position position="149"/>
    </location>
</feature>
<dbReference type="PROSITE" id="PS00138">
    <property type="entry name" value="SUBTILASE_SER"/>
    <property type="match status" value="1"/>
</dbReference>
<dbReference type="PROSITE" id="PS00136">
    <property type="entry name" value="SUBTILASE_ASP"/>
    <property type="match status" value="1"/>
</dbReference>
<dbReference type="PANTHER" id="PTHR10795">
    <property type="entry name" value="PROPROTEIN CONVERTASE SUBTILISIN/KEXIN"/>
    <property type="match status" value="1"/>
</dbReference>
<keyword evidence="8" id="KW-0325">Glycoprotein</keyword>
<evidence type="ECO:0000256" key="8">
    <source>
        <dbReference type="ARBA" id="ARBA00023180"/>
    </source>
</evidence>
<feature type="active site" description="Charge relay system" evidence="9 10">
    <location>
        <position position="213"/>
    </location>
</feature>
<evidence type="ECO:0000259" key="14">
    <source>
        <dbReference type="Pfam" id="PF05922"/>
    </source>
</evidence>
<evidence type="ECO:0000256" key="7">
    <source>
        <dbReference type="ARBA" id="ARBA00022825"/>
    </source>
</evidence>
<dbReference type="InterPro" id="IPR000209">
    <property type="entry name" value="Peptidase_S8/S53_dom"/>
</dbReference>
<evidence type="ECO:0000313" key="17">
    <source>
        <dbReference type="Proteomes" id="UP001497516"/>
    </source>
</evidence>